<dbReference type="Gene3D" id="3.40.91.30">
    <property type="match status" value="1"/>
</dbReference>
<keyword evidence="4" id="KW-0067">ATP-binding</keyword>
<keyword evidence="4" id="KW-0547">Nucleotide-binding</keyword>
<dbReference type="Pfam" id="PF19778">
    <property type="entry name" value="RE_endonuc"/>
    <property type="match status" value="1"/>
</dbReference>
<dbReference type="InterPro" id="IPR045572">
    <property type="entry name" value="RE_endonuc_C"/>
</dbReference>
<dbReference type="RefSeq" id="WP_305105617.1">
    <property type="nucleotide sequence ID" value="NZ_JAUTWS010000020.1"/>
</dbReference>
<evidence type="ECO:0000256" key="1">
    <source>
        <dbReference type="SAM" id="MobiDB-lite"/>
    </source>
</evidence>
<dbReference type="Proteomes" id="UP001243009">
    <property type="component" value="Unassembled WGS sequence"/>
</dbReference>
<dbReference type="SUPFAM" id="SSF52540">
    <property type="entry name" value="P-loop containing nucleoside triphosphate hydrolases"/>
    <property type="match status" value="1"/>
</dbReference>
<dbReference type="Pfam" id="PF04851">
    <property type="entry name" value="ResIII"/>
    <property type="match status" value="1"/>
</dbReference>
<evidence type="ECO:0000259" key="3">
    <source>
        <dbReference type="Pfam" id="PF19778"/>
    </source>
</evidence>
<keyword evidence="5" id="KW-1185">Reference proteome</keyword>
<sequence length="1007" mass="113119">MPPNFFEQPILNSPYTVPTRHHALDDDGQPLNVPPVDGRRQSKLITPVPKARKKQKKSEQASFVLSDPLGLSTEDQEYNPTPIINEIRSYVAIWRAIPNPNDWGVTAATQRLLTHWRTHQFDSIRPFFCQIEAVETVIWLTEVARKQRRYSKFQEHLRGANEQANPELFRVAMKMATGSGKTTVMAMLIAWQTINAVRMPGSDLYSRGFLIVTPGITIKDRLRVLMPNDPDSYYASRELVPTDMLSDLGRAKIVITNYHAFKHRETLEISKTGRSLLQGREAPPQTIENDGQMLARVCNDLMGFKGVVVLNDEAHHCYREKPVSDEEIGTDEREEAKKNSEAARLWIAGLEALKRKLGITALYDLSATPFFLRGSGYREGTLFPWTVSDFSLMDAIECGIVKLPRIPVADNAPNAETPIYRNLWDHIGKKMPKAGRAKGGKGDPLGLPNELYTALYALYGHYEKTYDEWSRAGIEVPPVFIVVCNNTSTSELVYEWISGFERDGADEQNRFMDGHLKLFRNYDEHGARLARPNTLLIDSEQVDSGEALDAAFRATVGPEIEQFRREKMQRDGAGAGAQPISDEDLLREVMNTVGRKGRLGETVRCVVSVSMLTEGWDTNTVTHILGVRAFGTQLLCEQVVGRGLRRQSYALNDQEMFDVEYADIMGIPFDFAAQPVVAKPKPPKPTTQVKAMKERAALEITFPRVEGYRVALPDERVEAVFSDDSRLVLTPEKVGPCRVLLEGIVGEGVELTTAVLEAVRPSEISYHLAKHLLYNQFRDPGEPPKMHLFGQIKRAAKRWIDEGYLVCLGGTTPAMVTYRELADQASELIFLACQTQVPGTAAVKAILDPYTPRGSTRFINFNTSKPLYTTDPAKCHVNYAVLDSDWEAEFARAAEAHPQVLSYVKNQGMQFEVPYRNATQQRRYWPDYIVRIDDGGEDPLNLVVEIKGYRNTDAQLKAETMRKLWVPGVNNLGGAGRWAFAEFIDVFEIESAFRKLIAAYTGAPEAV</sequence>
<feature type="domain" description="Helicase/UvrB N-terminal" evidence="2">
    <location>
        <begin position="129"/>
        <end position="321"/>
    </location>
</feature>
<keyword evidence="4" id="KW-0347">Helicase</keyword>
<accession>A0ABT9E3L8</accession>
<dbReference type="PANTHER" id="PTHR47396">
    <property type="entry name" value="TYPE I RESTRICTION ENZYME ECOKI R PROTEIN"/>
    <property type="match status" value="1"/>
</dbReference>
<feature type="region of interest" description="Disordered" evidence="1">
    <location>
        <begin position="1"/>
        <end position="41"/>
    </location>
</feature>
<keyword evidence="4" id="KW-0378">Hydrolase</keyword>
<evidence type="ECO:0000313" key="4">
    <source>
        <dbReference type="EMBL" id="MDO9710758.1"/>
    </source>
</evidence>
<dbReference type="InterPro" id="IPR006935">
    <property type="entry name" value="Helicase/UvrB_N"/>
</dbReference>
<feature type="domain" description="Type III restriction enzyme C-terminal endonuclease" evidence="3">
    <location>
        <begin position="877"/>
        <end position="961"/>
    </location>
</feature>
<dbReference type="Gene3D" id="3.40.50.300">
    <property type="entry name" value="P-loop containing nucleotide triphosphate hydrolases"/>
    <property type="match status" value="2"/>
</dbReference>
<protein>
    <submittedName>
        <fullName evidence="4">DEAD/DEAH box helicase family protein</fullName>
    </submittedName>
</protein>
<dbReference type="InterPro" id="IPR050742">
    <property type="entry name" value="Helicase_Restrict-Modif_Enz"/>
</dbReference>
<gene>
    <name evidence="4" type="ORF">Q7A36_20575</name>
</gene>
<dbReference type="GO" id="GO:0004386">
    <property type="term" value="F:helicase activity"/>
    <property type="evidence" value="ECO:0007669"/>
    <property type="project" value="UniProtKB-KW"/>
</dbReference>
<dbReference type="PANTHER" id="PTHR47396:SF1">
    <property type="entry name" value="ATP-DEPENDENT HELICASE IRC3-RELATED"/>
    <property type="match status" value="1"/>
</dbReference>
<evidence type="ECO:0000259" key="2">
    <source>
        <dbReference type="Pfam" id="PF04851"/>
    </source>
</evidence>
<name>A0ABT9E3L8_9PROT</name>
<dbReference type="EMBL" id="JAUTWS010000020">
    <property type="protein sequence ID" value="MDO9710758.1"/>
    <property type="molecule type" value="Genomic_DNA"/>
</dbReference>
<proteinExistence type="predicted"/>
<dbReference type="NCBIfam" id="NF046055">
    <property type="entry name" value="restr_BPTD_3080"/>
    <property type="match status" value="1"/>
</dbReference>
<reference evidence="4 5" key="1">
    <citation type="submission" date="2023-08" db="EMBL/GenBank/DDBJ databases">
        <title>The draft genome sequence of Paracraurococcus sp. LOR1-02.</title>
        <authorList>
            <person name="Kingkaew E."/>
            <person name="Tanasupawat S."/>
        </authorList>
    </citation>
    <scope>NUCLEOTIDE SEQUENCE [LARGE SCALE GENOMIC DNA]</scope>
    <source>
        <strain evidence="4 5">LOR1-02</strain>
    </source>
</reference>
<organism evidence="4 5">
    <name type="scientific">Paracraurococcus lichenis</name>
    <dbReference type="NCBI Taxonomy" id="3064888"/>
    <lineage>
        <taxon>Bacteria</taxon>
        <taxon>Pseudomonadati</taxon>
        <taxon>Pseudomonadota</taxon>
        <taxon>Alphaproteobacteria</taxon>
        <taxon>Acetobacterales</taxon>
        <taxon>Roseomonadaceae</taxon>
        <taxon>Paracraurococcus</taxon>
    </lineage>
</organism>
<comment type="caution">
    <text evidence="4">The sequence shown here is derived from an EMBL/GenBank/DDBJ whole genome shotgun (WGS) entry which is preliminary data.</text>
</comment>
<evidence type="ECO:0000313" key="5">
    <source>
        <dbReference type="Proteomes" id="UP001243009"/>
    </source>
</evidence>
<dbReference type="InterPro" id="IPR027417">
    <property type="entry name" value="P-loop_NTPase"/>
</dbReference>